<accession>A0AB32X3Q7</accession>
<name>A0AB32X3Q7_THECC</name>
<evidence type="ECO:0000313" key="2">
    <source>
        <dbReference type="Proteomes" id="UP000694886"/>
    </source>
</evidence>
<dbReference type="AlphaFoldDB" id="A0AB32X3Q7"/>
<sequence>MPNAFSNLYHYTPIQWTPYPINVHPPTSTPVTASTTQQTTPSNNNTVGESRGWRNKQEKVQFDLIPIPYTELFTQLVANHLVAPLYIKPLKPPFSIWYDASAHCDYHYGVEGHSIKNCTTFKHKVQGLIKAGILNFEKKLEQNVNNNPLPNHAWARVNAIEREVHVKRNILEVKTLVEKVFEALVKADMLEVWPEYPDVNNSEDIQGPYYLDHKRCMGHLILDCSSFRKEVQRMMDESRIEFYMEALGPTVNMMAKDSTHPIKIKLLTIFYEPRGESVEDRTHAKMTIEVPKLFSYKDDKVVQWNYNCNVQVSNAGKWMAESQDNAANIIGVRGITRSEHGSKGPMTKKEAAEFLKFIKHIEYNVIEQLNRLPTRISLLSLLLSSEPHRNSLMRILNQAYVDHDISVENLDYIIENISVGNIISFSDEEIPSGGRGNYKALHITTKCKGYTIAKVLLDNRSSLNVMPMRILARLPIDMSYMRKSQMIVRAFDGTRREVVRDIEISIKISPCTFSTKFQVMDIALSYNYLLERPWIHMVRAIPSSLHKKVKFIVDGKIVCVNGEEHLLISKPANTPYVKVTKEVCECSF</sequence>
<dbReference type="KEGG" id="tcc:108663879"/>
<dbReference type="CDD" id="cd00303">
    <property type="entry name" value="retropepsin_like"/>
    <property type="match status" value="1"/>
</dbReference>
<dbReference type="InterPro" id="IPR021109">
    <property type="entry name" value="Peptidase_aspartic_dom_sf"/>
</dbReference>
<organism evidence="2 3">
    <name type="scientific">Theobroma cacao</name>
    <name type="common">Cacao</name>
    <name type="synonym">Cocoa</name>
    <dbReference type="NCBI Taxonomy" id="3641"/>
    <lineage>
        <taxon>Eukaryota</taxon>
        <taxon>Viridiplantae</taxon>
        <taxon>Streptophyta</taxon>
        <taxon>Embryophyta</taxon>
        <taxon>Tracheophyta</taxon>
        <taxon>Spermatophyta</taxon>
        <taxon>Magnoliopsida</taxon>
        <taxon>eudicotyledons</taxon>
        <taxon>Gunneridae</taxon>
        <taxon>Pentapetalae</taxon>
        <taxon>rosids</taxon>
        <taxon>malvids</taxon>
        <taxon>Malvales</taxon>
        <taxon>Malvaceae</taxon>
        <taxon>Byttnerioideae</taxon>
        <taxon>Theobroma</taxon>
    </lineage>
</organism>
<dbReference type="Proteomes" id="UP000694886">
    <property type="component" value="Unplaced"/>
</dbReference>
<dbReference type="RefSeq" id="XP_017985256.1">
    <property type="nucleotide sequence ID" value="XM_018129767.1"/>
</dbReference>
<dbReference type="GeneID" id="108663879"/>
<feature type="compositionally biased region" description="Low complexity" evidence="1">
    <location>
        <begin position="27"/>
        <end position="47"/>
    </location>
</feature>
<dbReference type="PANTHER" id="PTHR32108">
    <property type="entry name" value="DNA-DIRECTED RNA POLYMERASE SUBUNIT ALPHA"/>
    <property type="match status" value="1"/>
</dbReference>
<dbReference type="PANTHER" id="PTHR32108:SF9">
    <property type="entry name" value="REVERSE TRANSCRIPTASE RNASE H-LIKE DOMAIN-CONTAINING PROTEIN"/>
    <property type="match status" value="1"/>
</dbReference>
<feature type="region of interest" description="Disordered" evidence="1">
    <location>
        <begin position="27"/>
        <end position="52"/>
    </location>
</feature>
<evidence type="ECO:0000256" key="1">
    <source>
        <dbReference type="SAM" id="MobiDB-lite"/>
    </source>
</evidence>
<dbReference type="Gene3D" id="2.40.70.10">
    <property type="entry name" value="Acid Proteases"/>
    <property type="match status" value="1"/>
</dbReference>
<gene>
    <name evidence="3" type="primary">LOC108663879</name>
</gene>
<protein>
    <submittedName>
        <fullName evidence="3">Uncharacterized protein LOC108663879</fullName>
    </submittedName>
</protein>
<reference evidence="3" key="1">
    <citation type="submission" date="2025-08" db="UniProtKB">
        <authorList>
            <consortium name="RefSeq"/>
        </authorList>
    </citation>
    <scope>IDENTIFICATION</scope>
</reference>
<evidence type="ECO:0000313" key="3">
    <source>
        <dbReference type="RefSeq" id="XP_017985256.1"/>
    </source>
</evidence>
<proteinExistence type="predicted"/>